<evidence type="ECO:0000256" key="14">
    <source>
        <dbReference type="ARBA" id="ARBA00023141"/>
    </source>
</evidence>
<dbReference type="CDD" id="cd08195">
    <property type="entry name" value="DHQS"/>
    <property type="match status" value="1"/>
</dbReference>
<keyword evidence="15 17" id="KW-0456">Lyase</keyword>
<keyword evidence="11 17" id="KW-0547">Nucleotide-binding</keyword>
<feature type="domain" description="3-dehydroquinate synthase C-terminal" evidence="19">
    <location>
        <begin position="185"/>
        <end position="333"/>
    </location>
</feature>
<gene>
    <name evidence="17" type="primary">aroB</name>
    <name evidence="20" type="ORF">E2C04_08505</name>
</gene>
<dbReference type="Pfam" id="PF01761">
    <property type="entry name" value="DHQ_synthase"/>
    <property type="match status" value="1"/>
</dbReference>
<feature type="binding site" evidence="17">
    <location>
        <position position="146"/>
    </location>
    <ligand>
        <name>NAD(+)</name>
        <dbReference type="ChEBI" id="CHEBI:57540"/>
    </ligand>
</feature>
<feature type="domain" description="3-dehydroquinate synthase N-terminal" evidence="18">
    <location>
        <begin position="73"/>
        <end position="182"/>
    </location>
</feature>
<evidence type="ECO:0000256" key="7">
    <source>
        <dbReference type="ARBA" id="ARBA00017684"/>
    </source>
</evidence>
<dbReference type="Pfam" id="PF24621">
    <property type="entry name" value="DHQS_C"/>
    <property type="match status" value="1"/>
</dbReference>
<feature type="binding site" evidence="17">
    <location>
        <begin position="75"/>
        <end position="80"/>
    </location>
    <ligand>
        <name>NAD(+)</name>
        <dbReference type="ChEBI" id="CHEBI:57540"/>
    </ligand>
</feature>
<dbReference type="AlphaFoldDB" id="A0A4P7UBW5"/>
<comment type="function">
    <text evidence="17">Catalyzes the conversion of 3-deoxy-D-arabino-heptulosonate 7-phosphate (DAHP) to dehydroquinate (DHQ).</text>
</comment>
<comment type="catalytic activity">
    <reaction evidence="1 17">
        <text>7-phospho-2-dehydro-3-deoxy-D-arabino-heptonate = 3-dehydroquinate + phosphate</text>
        <dbReference type="Rhea" id="RHEA:21968"/>
        <dbReference type="ChEBI" id="CHEBI:32364"/>
        <dbReference type="ChEBI" id="CHEBI:43474"/>
        <dbReference type="ChEBI" id="CHEBI:58394"/>
        <dbReference type="EC" id="4.2.3.4"/>
    </reaction>
</comment>
<name>A0A4P7UBW5_9ACTN</name>
<dbReference type="HAMAP" id="MF_00110">
    <property type="entry name" value="DHQ_synthase"/>
    <property type="match status" value="1"/>
</dbReference>
<dbReference type="GO" id="GO:0000166">
    <property type="term" value="F:nucleotide binding"/>
    <property type="evidence" value="ECO:0007669"/>
    <property type="project" value="UniProtKB-KW"/>
</dbReference>
<feature type="binding site" evidence="17">
    <location>
        <begin position="133"/>
        <end position="134"/>
    </location>
    <ligand>
        <name>NAD(+)</name>
        <dbReference type="ChEBI" id="CHEBI:57540"/>
    </ligand>
</feature>
<dbReference type="InterPro" id="IPR050071">
    <property type="entry name" value="Dehydroquinate_synthase"/>
</dbReference>
<evidence type="ECO:0000256" key="5">
    <source>
        <dbReference type="ARBA" id="ARBA00005412"/>
    </source>
</evidence>
<feature type="binding site" evidence="17">
    <location>
        <begin position="109"/>
        <end position="113"/>
    </location>
    <ligand>
        <name>NAD(+)</name>
        <dbReference type="ChEBI" id="CHEBI:57540"/>
    </ligand>
</feature>
<dbReference type="NCBIfam" id="TIGR01357">
    <property type="entry name" value="aroB"/>
    <property type="match status" value="1"/>
</dbReference>
<keyword evidence="14 17" id="KW-0057">Aromatic amino acid biosynthesis</keyword>
<keyword evidence="9 17" id="KW-0028">Amino-acid biosynthesis</keyword>
<reference evidence="20 21" key="1">
    <citation type="journal article" date="2008" name="Int. J. Syst. Evol. Microbiol.">
        <title>Nocardioides daphniae sp. nov., isolated from Daphnia cucullata (Crustacea: Cladocera).</title>
        <authorList>
            <person name="Toth E.M."/>
            <person name="Keki Z."/>
            <person name="Homonnay Z.G."/>
            <person name="Borsodi A.K."/>
            <person name="Marialigeti K."/>
            <person name="Schumann P."/>
        </authorList>
    </citation>
    <scope>NUCLEOTIDE SEQUENCE [LARGE SCALE GENOMIC DNA]</scope>
    <source>
        <strain evidence="20 21">JCM 16608</strain>
    </source>
</reference>
<dbReference type="Gene3D" id="1.20.1090.10">
    <property type="entry name" value="Dehydroquinate synthase-like - alpha domain"/>
    <property type="match status" value="1"/>
</dbReference>
<comment type="cofactor">
    <cofactor evidence="2 17">
        <name>NAD(+)</name>
        <dbReference type="ChEBI" id="CHEBI:57540"/>
    </cofactor>
</comment>
<dbReference type="SUPFAM" id="SSF56796">
    <property type="entry name" value="Dehydroquinate synthase-like"/>
    <property type="match status" value="1"/>
</dbReference>
<feature type="binding site" evidence="17">
    <location>
        <position position="155"/>
    </location>
    <ligand>
        <name>NAD(+)</name>
        <dbReference type="ChEBI" id="CHEBI:57540"/>
    </ligand>
</feature>
<evidence type="ECO:0000256" key="3">
    <source>
        <dbReference type="ARBA" id="ARBA00004496"/>
    </source>
</evidence>
<comment type="cofactor">
    <cofactor evidence="17">
        <name>Co(2+)</name>
        <dbReference type="ChEBI" id="CHEBI:48828"/>
    </cofactor>
    <cofactor evidence="17">
        <name>Zn(2+)</name>
        <dbReference type="ChEBI" id="CHEBI:29105"/>
    </cofactor>
    <text evidence="17">Binds 1 divalent metal cation per subunit. Can use either Co(2+) or Zn(2+).</text>
</comment>
<evidence type="ECO:0000256" key="4">
    <source>
        <dbReference type="ARBA" id="ARBA00004661"/>
    </source>
</evidence>
<evidence type="ECO:0000256" key="9">
    <source>
        <dbReference type="ARBA" id="ARBA00022605"/>
    </source>
</evidence>
<evidence type="ECO:0000259" key="19">
    <source>
        <dbReference type="Pfam" id="PF24621"/>
    </source>
</evidence>
<comment type="caution">
    <text evidence="17">Lacks conserved residue(s) required for the propagation of feature annotation.</text>
</comment>
<comment type="subcellular location">
    <subcellularLocation>
        <location evidence="3 17">Cytoplasm</location>
    </subcellularLocation>
</comment>
<evidence type="ECO:0000256" key="16">
    <source>
        <dbReference type="ARBA" id="ARBA00023285"/>
    </source>
</evidence>
<dbReference type="KEGG" id="ndp:E2C04_08505"/>
<keyword evidence="10 17" id="KW-0479">Metal-binding</keyword>
<evidence type="ECO:0000256" key="15">
    <source>
        <dbReference type="ARBA" id="ARBA00023239"/>
    </source>
</evidence>
<dbReference type="OrthoDB" id="9806583at2"/>
<protein>
    <recommendedName>
        <fullName evidence="7 17">3-dehydroquinate synthase</fullName>
        <shortName evidence="17">DHQS</shortName>
        <ecNumber evidence="6 17">4.2.3.4</ecNumber>
    </recommendedName>
</protein>
<dbReference type="InterPro" id="IPR030960">
    <property type="entry name" value="DHQS/DOIS_N"/>
</dbReference>
<dbReference type="UniPathway" id="UPA00053">
    <property type="reaction ID" value="UER00085"/>
</dbReference>
<evidence type="ECO:0000256" key="2">
    <source>
        <dbReference type="ARBA" id="ARBA00001911"/>
    </source>
</evidence>
<keyword evidence="8 17" id="KW-0963">Cytoplasm</keyword>
<keyword evidence="12 17" id="KW-0862">Zinc</keyword>
<dbReference type="Gene3D" id="3.40.50.1970">
    <property type="match status" value="1"/>
</dbReference>
<dbReference type="Proteomes" id="UP000297025">
    <property type="component" value="Chromosome"/>
</dbReference>
<organism evidence="20 21">
    <name type="scientific">Nocardioides daphniae</name>
    <dbReference type="NCBI Taxonomy" id="402297"/>
    <lineage>
        <taxon>Bacteria</taxon>
        <taxon>Bacillati</taxon>
        <taxon>Actinomycetota</taxon>
        <taxon>Actinomycetes</taxon>
        <taxon>Propionibacteriales</taxon>
        <taxon>Nocardioidaceae</taxon>
        <taxon>Nocardioides</taxon>
    </lineage>
</organism>
<evidence type="ECO:0000259" key="18">
    <source>
        <dbReference type="Pfam" id="PF01761"/>
    </source>
</evidence>
<evidence type="ECO:0000256" key="10">
    <source>
        <dbReference type="ARBA" id="ARBA00022723"/>
    </source>
</evidence>
<comment type="pathway">
    <text evidence="4 17">Metabolic intermediate biosynthesis; chorismate biosynthesis; chorismate from D-erythrose 4-phosphate and phosphoenolpyruvate: step 2/7.</text>
</comment>
<dbReference type="EC" id="4.2.3.4" evidence="6 17"/>
<dbReference type="EMBL" id="CP038462">
    <property type="protein sequence ID" value="QCC77234.1"/>
    <property type="molecule type" value="Genomic_DNA"/>
</dbReference>
<dbReference type="PIRSF" id="PIRSF001455">
    <property type="entry name" value="DHQ_synth"/>
    <property type="match status" value="1"/>
</dbReference>
<evidence type="ECO:0000256" key="13">
    <source>
        <dbReference type="ARBA" id="ARBA00023027"/>
    </source>
</evidence>
<dbReference type="InterPro" id="IPR056179">
    <property type="entry name" value="DHQS_C"/>
</dbReference>
<sequence length="371" mass="38733">MTIGAPHDVSTLHVGGANPYDVVVGRDLSSMVPGVLGDSVQRVALLYAGELGALAQPVADALSEHYDVLALGLPDGEQAKTASVANDCWEALGAAGFTRSDAVVTLGGGATTDLGGFVAASWLRGVRVVHVPTTVLAMVDAAVGGKTGINTGAGKNLVGAFHEPAGVLCDLALLETLPRDELVAGLGEVVKCGFIADPEILAIVESTEPEALTPRSPELRELVERAIRVKIDVVVDDLKETGGQDGTPGREVLNYGHTMAHAIERATDYRVRHGEAVAIGCVFVAELTRLAQGLEDALVERHASAFSRVGLPVGFAGATFDELREAMAVDKKTRGSQLRFLVLEELAVPRVLAGPSEEHLKAAYEAMVARA</sequence>
<evidence type="ECO:0000313" key="21">
    <source>
        <dbReference type="Proteomes" id="UP000297025"/>
    </source>
</evidence>
<dbReference type="GO" id="GO:0009423">
    <property type="term" value="P:chorismate biosynthetic process"/>
    <property type="evidence" value="ECO:0007669"/>
    <property type="project" value="UniProtKB-UniRule"/>
</dbReference>
<accession>A0A4P7UBW5</accession>
<dbReference type="InterPro" id="IPR016037">
    <property type="entry name" value="DHQ_synth_AroB"/>
</dbReference>
<comment type="similarity">
    <text evidence="5 17">Belongs to the sugar phosphate cyclases superfamily. Dehydroquinate synthase family.</text>
</comment>
<dbReference type="GO" id="GO:0009073">
    <property type="term" value="P:aromatic amino acid family biosynthetic process"/>
    <property type="evidence" value="ECO:0007669"/>
    <property type="project" value="UniProtKB-KW"/>
</dbReference>
<dbReference type="RefSeq" id="WP_135832280.1">
    <property type="nucleotide sequence ID" value="NZ_CP038462.1"/>
</dbReference>
<proteinExistence type="inferred from homology"/>
<evidence type="ECO:0000256" key="8">
    <source>
        <dbReference type="ARBA" id="ARBA00022490"/>
    </source>
</evidence>
<feature type="binding site" evidence="17">
    <location>
        <position position="257"/>
    </location>
    <ligand>
        <name>Zn(2+)</name>
        <dbReference type="ChEBI" id="CHEBI:29105"/>
    </ligand>
</feature>
<keyword evidence="13 17" id="KW-0520">NAD</keyword>
<feature type="binding site" evidence="17">
    <location>
        <position position="188"/>
    </location>
    <ligand>
        <name>Zn(2+)</name>
        <dbReference type="ChEBI" id="CHEBI:29105"/>
    </ligand>
</feature>
<feature type="binding site" evidence="17">
    <location>
        <position position="273"/>
    </location>
    <ligand>
        <name>Zn(2+)</name>
        <dbReference type="ChEBI" id="CHEBI:29105"/>
    </ligand>
</feature>
<evidence type="ECO:0000256" key="17">
    <source>
        <dbReference type="HAMAP-Rule" id="MF_00110"/>
    </source>
</evidence>
<dbReference type="InterPro" id="IPR030963">
    <property type="entry name" value="DHQ_synth_fam"/>
</dbReference>
<evidence type="ECO:0000256" key="11">
    <source>
        <dbReference type="ARBA" id="ARBA00022741"/>
    </source>
</evidence>
<evidence type="ECO:0000313" key="20">
    <source>
        <dbReference type="EMBL" id="QCC77234.1"/>
    </source>
</evidence>
<dbReference type="GO" id="GO:0046872">
    <property type="term" value="F:metal ion binding"/>
    <property type="evidence" value="ECO:0007669"/>
    <property type="project" value="UniProtKB-KW"/>
</dbReference>
<dbReference type="GO" id="GO:0005737">
    <property type="term" value="C:cytoplasm"/>
    <property type="evidence" value="ECO:0007669"/>
    <property type="project" value="UniProtKB-SubCell"/>
</dbReference>
<keyword evidence="16 17" id="KW-0170">Cobalt</keyword>
<evidence type="ECO:0000256" key="1">
    <source>
        <dbReference type="ARBA" id="ARBA00001393"/>
    </source>
</evidence>
<dbReference type="PANTHER" id="PTHR43622:SF7">
    <property type="entry name" value="3-DEHYDROQUINATE SYNTHASE, CHLOROPLASTIC"/>
    <property type="match status" value="1"/>
</dbReference>
<evidence type="ECO:0000256" key="12">
    <source>
        <dbReference type="ARBA" id="ARBA00022833"/>
    </source>
</evidence>
<dbReference type="GO" id="GO:0008652">
    <property type="term" value="P:amino acid biosynthetic process"/>
    <property type="evidence" value="ECO:0007669"/>
    <property type="project" value="UniProtKB-KW"/>
</dbReference>
<dbReference type="PANTHER" id="PTHR43622">
    <property type="entry name" value="3-DEHYDROQUINATE SYNTHASE"/>
    <property type="match status" value="1"/>
</dbReference>
<dbReference type="GO" id="GO:0003856">
    <property type="term" value="F:3-dehydroquinate synthase activity"/>
    <property type="evidence" value="ECO:0007669"/>
    <property type="project" value="UniProtKB-UniRule"/>
</dbReference>
<evidence type="ECO:0000256" key="6">
    <source>
        <dbReference type="ARBA" id="ARBA00013031"/>
    </source>
</evidence>